<dbReference type="Gene3D" id="1.10.150.240">
    <property type="entry name" value="Putative phosphatase, domain 2"/>
    <property type="match status" value="1"/>
</dbReference>
<dbReference type="InterPro" id="IPR023198">
    <property type="entry name" value="PGP-like_dom2"/>
</dbReference>
<name>A0A6C2U0F5_PONDE</name>
<organism evidence="1 2">
    <name type="scientific">Pontiella desulfatans</name>
    <dbReference type="NCBI Taxonomy" id="2750659"/>
    <lineage>
        <taxon>Bacteria</taxon>
        <taxon>Pseudomonadati</taxon>
        <taxon>Kiritimatiellota</taxon>
        <taxon>Kiritimatiellia</taxon>
        <taxon>Kiritimatiellales</taxon>
        <taxon>Pontiellaceae</taxon>
        <taxon>Pontiella</taxon>
    </lineage>
</organism>
<sequence>MSAAEKATRTTHALIFELEYVAAKTRAVEFESVKSAVGTKGVELSPIMFSRSGMSPLHRSAVTDVLTQAGKKADAIEKAVAEVDKTVANYCENEAELDSGLAKLIKATQERGIPVVTFTALPVATAKKLMARLGLDALGVELIIPEEVKESFPRADDWLKMLKQCDKEHSTLVAVVSSQVACKGALTAGAACIVVPDEYTAFQDFSGAKMVLDSLEDEKPNAILDLTLRM</sequence>
<dbReference type="RefSeq" id="WP_136078933.1">
    <property type="nucleotide sequence ID" value="NZ_CAAHFG010000001.1"/>
</dbReference>
<reference evidence="1 2" key="1">
    <citation type="submission" date="2019-04" db="EMBL/GenBank/DDBJ databases">
        <authorList>
            <person name="Van Vliet M D."/>
        </authorList>
    </citation>
    <scope>NUCLEOTIDE SEQUENCE [LARGE SCALE GENOMIC DNA]</scope>
    <source>
        <strain evidence="1 2">F1</strain>
    </source>
</reference>
<dbReference type="AlphaFoldDB" id="A0A6C2U0F5"/>
<accession>A0A6C2U0F5</accession>
<dbReference type="InterPro" id="IPR023214">
    <property type="entry name" value="HAD_sf"/>
</dbReference>
<proteinExistence type="predicted"/>
<dbReference type="EMBL" id="CAAHFG010000001">
    <property type="protein sequence ID" value="VGO13357.1"/>
    <property type="molecule type" value="Genomic_DNA"/>
</dbReference>
<protein>
    <submittedName>
        <fullName evidence="1">Uncharacterized protein</fullName>
    </submittedName>
</protein>
<evidence type="ECO:0000313" key="1">
    <source>
        <dbReference type="EMBL" id="VGO13357.1"/>
    </source>
</evidence>
<dbReference type="Gene3D" id="3.40.50.1000">
    <property type="entry name" value="HAD superfamily/HAD-like"/>
    <property type="match status" value="1"/>
</dbReference>
<dbReference type="Proteomes" id="UP000366872">
    <property type="component" value="Unassembled WGS sequence"/>
</dbReference>
<dbReference type="InterPro" id="IPR036412">
    <property type="entry name" value="HAD-like_sf"/>
</dbReference>
<dbReference type="SUPFAM" id="SSF56784">
    <property type="entry name" value="HAD-like"/>
    <property type="match status" value="1"/>
</dbReference>
<evidence type="ECO:0000313" key="2">
    <source>
        <dbReference type="Proteomes" id="UP000366872"/>
    </source>
</evidence>
<keyword evidence="2" id="KW-1185">Reference proteome</keyword>
<gene>
    <name evidence="1" type="ORF">PDESU_01913</name>
</gene>